<dbReference type="AlphaFoldDB" id="A0A9X4MPF0"/>
<organism evidence="1 2">
    <name type="scientific">Streptococcus suis</name>
    <dbReference type="NCBI Taxonomy" id="1307"/>
    <lineage>
        <taxon>Bacteria</taxon>
        <taxon>Bacillati</taxon>
        <taxon>Bacillota</taxon>
        <taxon>Bacilli</taxon>
        <taxon>Lactobacillales</taxon>
        <taxon>Streptococcaceae</taxon>
        <taxon>Streptococcus</taxon>
    </lineage>
</organism>
<sequence>MLSIISEISRLCNKYGEDFNWGIVPDDNGFVKELEKETDISQYSDVKAIARSYSCDDVLFMLDNNIYRIYHLTYSTYNENGFPRFMEFIDTNKVIAYIENQFIEEYL</sequence>
<comment type="caution">
    <text evidence="1">The sequence shown here is derived from an EMBL/GenBank/DDBJ whole genome shotgun (WGS) entry which is preliminary data.</text>
</comment>
<evidence type="ECO:0000313" key="1">
    <source>
        <dbReference type="EMBL" id="MDG4512781.1"/>
    </source>
</evidence>
<reference evidence="1" key="1">
    <citation type="submission" date="2022-07" db="EMBL/GenBank/DDBJ databases">
        <title>Whole Genome Sequencing of Streptococcus suis.</title>
        <authorList>
            <person name="Dai X."/>
            <person name="Huang J."/>
            <person name="Wang L."/>
        </authorList>
    </citation>
    <scope>NUCLEOTIDE SEQUENCE</scope>
    <source>
        <strain evidence="1">SFB2</strain>
    </source>
</reference>
<evidence type="ECO:0000313" key="2">
    <source>
        <dbReference type="Proteomes" id="UP001152879"/>
    </source>
</evidence>
<gene>
    <name evidence="1" type="ORF">NOL15_08020</name>
</gene>
<protein>
    <submittedName>
        <fullName evidence="1">Uncharacterized protein</fullName>
    </submittedName>
</protein>
<proteinExistence type="predicted"/>
<dbReference type="EMBL" id="JANFML010000026">
    <property type="protein sequence ID" value="MDG4512781.1"/>
    <property type="molecule type" value="Genomic_DNA"/>
</dbReference>
<accession>A0A9X4MPF0</accession>
<name>A0A9X4MPF0_STRSU</name>
<dbReference type="Proteomes" id="UP001152879">
    <property type="component" value="Unassembled WGS sequence"/>
</dbReference>